<evidence type="ECO:0000313" key="1">
    <source>
        <dbReference type="EMBL" id="ABD40284.1"/>
    </source>
</evidence>
<dbReference type="RefSeq" id="WP_011447571.1">
    <property type="nucleotide sequence ID" value="NC_007796.1"/>
</dbReference>
<dbReference type="OrthoDB" id="98357at2157"/>
<dbReference type="InterPro" id="IPR016155">
    <property type="entry name" value="Mopterin_synth/thiamin_S_b"/>
</dbReference>
<dbReference type="EMBL" id="CP000254">
    <property type="protein sequence ID" value="ABD40284.1"/>
    <property type="molecule type" value="Genomic_DNA"/>
</dbReference>
<gene>
    <name evidence="1" type="ordered locus">Mhun_0524</name>
</gene>
<organism evidence="1 2">
    <name type="scientific">Methanospirillum hungatei JF-1 (strain ATCC 27890 / DSM 864 / NBRC 100397 / JF-1)</name>
    <dbReference type="NCBI Taxonomy" id="323259"/>
    <lineage>
        <taxon>Archaea</taxon>
        <taxon>Methanobacteriati</taxon>
        <taxon>Methanobacteriota</taxon>
        <taxon>Stenosarchaea group</taxon>
        <taxon>Methanomicrobia</taxon>
        <taxon>Methanomicrobiales</taxon>
        <taxon>Methanospirillaceae</taxon>
        <taxon>Methanospirillum</taxon>
    </lineage>
</organism>
<sequence>MKVTIRCYARFRDAFGEEQTLDLPEGSTIHDAVRALAGDGPDAELLVDTAHNIRSYVMIMHHDTRISPMEAESVPLADGDLIILFPPVSGG</sequence>
<accession>Q2FMJ7</accession>
<reference evidence="2" key="1">
    <citation type="journal article" date="2016" name="Stand. Genomic Sci.">
        <title>Complete genome sequence of Methanospirillum hungatei type strain JF1.</title>
        <authorList>
            <person name="Gunsalus R.P."/>
            <person name="Cook L.E."/>
            <person name="Crable B."/>
            <person name="Rohlin L."/>
            <person name="McDonald E."/>
            <person name="Mouttaki H."/>
            <person name="Sieber J.R."/>
            <person name="Poweleit N."/>
            <person name="Zhou H."/>
            <person name="Lapidus A.L."/>
            <person name="Daligault H.E."/>
            <person name="Land M."/>
            <person name="Gilna P."/>
            <person name="Ivanova N."/>
            <person name="Kyrpides N."/>
            <person name="Culley D.E."/>
            <person name="McInerney M.J."/>
        </authorList>
    </citation>
    <scope>NUCLEOTIDE SEQUENCE [LARGE SCALE GENOMIC DNA]</scope>
    <source>
        <strain evidence="2">ATCC 27890 / DSM 864 / NBRC 100397 / JF-1</strain>
    </source>
</reference>
<dbReference type="Pfam" id="PF02597">
    <property type="entry name" value="ThiS"/>
    <property type="match status" value="1"/>
</dbReference>
<keyword evidence="2" id="KW-1185">Reference proteome</keyword>
<dbReference type="Gene3D" id="3.10.20.30">
    <property type="match status" value="1"/>
</dbReference>
<dbReference type="InterPro" id="IPR012675">
    <property type="entry name" value="Beta-grasp_dom_sf"/>
</dbReference>
<dbReference type="InterPro" id="IPR003749">
    <property type="entry name" value="ThiS/MoaD-like"/>
</dbReference>
<dbReference type="SMR" id="Q2FMJ7"/>
<evidence type="ECO:0000313" key="2">
    <source>
        <dbReference type="Proteomes" id="UP000001941"/>
    </source>
</evidence>
<dbReference type="HOGENOM" id="CLU_114601_1_2_2"/>
<dbReference type="CDD" id="cd17040">
    <property type="entry name" value="Ubl_MoaD_like"/>
    <property type="match status" value="1"/>
</dbReference>
<dbReference type="STRING" id="323259.Mhun_0524"/>
<dbReference type="KEGG" id="mhu:Mhun_0524"/>
<proteinExistence type="predicted"/>
<dbReference type="GeneID" id="3925023"/>
<dbReference type="EnsemblBacteria" id="ABD40284">
    <property type="protein sequence ID" value="ABD40284"/>
    <property type="gene ID" value="Mhun_0524"/>
</dbReference>
<dbReference type="eggNOG" id="arCOG00536">
    <property type="taxonomic scope" value="Archaea"/>
</dbReference>
<dbReference type="AlphaFoldDB" id="Q2FMJ7"/>
<dbReference type="InParanoid" id="Q2FMJ7"/>
<dbReference type="SUPFAM" id="SSF54285">
    <property type="entry name" value="MoaD/ThiS"/>
    <property type="match status" value="1"/>
</dbReference>
<name>Q2FMJ7_METHJ</name>
<dbReference type="Proteomes" id="UP000001941">
    <property type="component" value="Chromosome"/>
</dbReference>
<protein>
    <submittedName>
        <fullName evidence="1">Molybdopterin synthase subunit MoaD</fullName>
    </submittedName>
</protein>